<keyword evidence="1" id="KW-1133">Transmembrane helix</keyword>
<evidence type="ECO:0000313" key="2">
    <source>
        <dbReference type="EMBL" id="SCZ02986.1"/>
    </source>
</evidence>
<evidence type="ECO:0000256" key="1">
    <source>
        <dbReference type="SAM" id="Phobius"/>
    </source>
</evidence>
<dbReference type="AlphaFoldDB" id="A0A1G5KQW3"/>
<dbReference type="RefSeq" id="WP_175493954.1">
    <property type="nucleotide sequence ID" value="NZ_FMVJ01000011.1"/>
</dbReference>
<keyword evidence="3" id="KW-1185">Reference proteome</keyword>
<keyword evidence="1" id="KW-0812">Transmembrane</keyword>
<dbReference type="Proteomes" id="UP000199569">
    <property type="component" value="Unassembled WGS sequence"/>
</dbReference>
<accession>A0A1G5KQW3</accession>
<gene>
    <name evidence="2" type="ORF">SAMN02927923_03535</name>
</gene>
<dbReference type="EMBL" id="FMVJ01000011">
    <property type="protein sequence ID" value="SCZ02986.1"/>
    <property type="molecule type" value="Genomic_DNA"/>
</dbReference>
<organism evidence="2 3">
    <name type="scientific">Microvirga guangxiensis</name>
    <dbReference type="NCBI Taxonomy" id="549386"/>
    <lineage>
        <taxon>Bacteria</taxon>
        <taxon>Pseudomonadati</taxon>
        <taxon>Pseudomonadota</taxon>
        <taxon>Alphaproteobacteria</taxon>
        <taxon>Hyphomicrobiales</taxon>
        <taxon>Methylobacteriaceae</taxon>
        <taxon>Microvirga</taxon>
    </lineage>
</organism>
<sequence>MNDEDGDRSLDARRQSPANDDLARMMDWVGLSAAIGMIAVAVFLAT</sequence>
<evidence type="ECO:0000313" key="3">
    <source>
        <dbReference type="Proteomes" id="UP000199569"/>
    </source>
</evidence>
<reference evidence="2 3" key="1">
    <citation type="submission" date="2016-10" db="EMBL/GenBank/DDBJ databases">
        <authorList>
            <person name="de Groot N.N."/>
        </authorList>
    </citation>
    <scope>NUCLEOTIDE SEQUENCE [LARGE SCALE GENOMIC DNA]</scope>
    <source>
        <strain evidence="2 3">CGMCC 1.7666</strain>
    </source>
</reference>
<protein>
    <submittedName>
        <fullName evidence="2">Uncharacterized protein</fullName>
    </submittedName>
</protein>
<feature type="transmembrane region" description="Helical" evidence="1">
    <location>
        <begin position="28"/>
        <end position="45"/>
    </location>
</feature>
<proteinExistence type="predicted"/>
<name>A0A1G5KQW3_9HYPH</name>
<keyword evidence="1" id="KW-0472">Membrane</keyword>